<evidence type="ECO:0000259" key="13">
    <source>
        <dbReference type="PROSITE" id="PS51456"/>
    </source>
</evidence>
<keyword evidence="19" id="KW-1185">Reference proteome</keyword>
<dbReference type="PROSITE" id="PS50057">
    <property type="entry name" value="FERM_3"/>
    <property type="match status" value="1"/>
</dbReference>
<dbReference type="Pfam" id="PF00063">
    <property type="entry name" value="Myosin_head"/>
    <property type="match status" value="1"/>
</dbReference>
<dbReference type="InterPro" id="IPR002404">
    <property type="entry name" value="IRS_PTB"/>
</dbReference>
<dbReference type="InterPro" id="IPR011993">
    <property type="entry name" value="PH-like_dom_sf"/>
</dbReference>
<evidence type="ECO:0000313" key="20">
    <source>
        <dbReference type="Proteomes" id="UP000324907"/>
    </source>
</evidence>
<dbReference type="PANTHER" id="PTHR46049:SF5">
    <property type="entry name" value="PLECKSTRIN HOMOLOGY DOMAIN-CONTAINING FAMILY H MEMBER 3"/>
    <property type="match status" value="1"/>
</dbReference>
<evidence type="ECO:0000313" key="21">
    <source>
        <dbReference type="Proteomes" id="UP000325113"/>
    </source>
</evidence>
<dbReference type="SUPFAM" id="SSF52540">
    <property type="entry name" value="P-loop containing nucleoside triphosphate hydrolases"/>
    <property type="match status" value="1"/>
</dbReference>
<dbReference type="Gene3D" id="1.20.5.4820">
    <property type="match status" value="1"/>
</dbReference>
<dbReference type="InterPro" id="IPR001609">
    <property type="entry name" value="Myosin_head_motor_dom-like"/>
</dbReference>
<feature type="domain" description="FERM" evidence="11">
    <location>
        <begin position="1734"/>
        <end position="2068"/>
    </location>
</feature>
<dbReference type="GO" id="GO:0003779">
    <property type="term" value="F:actin binding"/>
    <property type="evidence" value="ECO:0007669"/>
    <property type="project" value="UniProtKB-KW"/>
</dbReference>
<sequence length="2070" mass="226818">MSTFETGSWVWFLHPEEKWLPGKVTKPFKPGGAGAVDLEDGTSYDISEEVSADCLVCDPEALGQYDNMVKMNNLNEPVIMHNLRSRFKSKKIYTYIGNILIAVNPFELLPIYTPEILDKYKDGGGRSQPPHIYAIADFAYQGMIAESASQSVVISGESGAGKTETMKLVLQFIAEASGRAAKQGSSGDKQESLEQQILKSNPVMEAFGNAKTTRNNNSSRFGKWTEILFNSTGAIVGGSIINYLLEKSRIPFQAEQERNYHAFYQLLAGGELDADMKKRFSLRDAEEFHYMNQSGVTTVETINDEKEWLELNAAMDILDMSAEQKEGVFRTTAAVLHLGDVTFKGEGGDDDVATPADGKSLETAAGLFGVETDALTKCLTKKRITGSTFKNYSVSAAGDARDGLSKAMYSQMFDWLIQKINLVLGGAVKKQEAEDSKGKIRLLHIGILDIFGFEWFTTNSFEQLCINYCNEKLQFHFNEHIFKLEQKEYESEGISVDAIDFADNQPTLDLLEVKGTGIFAMIDEECNVPRGSDEGLLSKLLKQHLSHPNFDKPKPKDLDARKVFKVIHYAAVVPYNTTGFLDKNRDSLADDIAEVVTASKEPFIAALLAPSAEELAEAAAGGRRKKKGKASLGFKFKGSLNDLMTRLNATSPHFVRCMKPNHVKKGGVFECDTMLDQLRNAGLLEVCRIRQIGFPVRKSFDDFLFRYRCLDLTAAADHTTLLAALEAKGVAKKGQWAIGHSKVFMRNQQQNDFEEFREESLKGVVTHMTTIARRFICRCRYIRYQAILAGISAALKTRTEEALTEALVDAPELPFGGDHIGVVKDAKALRDRIQEEARVLALIKEAISNRDLAELKSAVAQAAEMSPEFEPAERAEAEALIATMETEKACVGRLRAATKAKDKEAIVAALAEAESLGKYVTETEEFEAATATKQRIEEEEAAIAALRAAIAAREYEGLVAALDKMTEMGMGEEAIVSEGNTLRELLRAQGEAKKAIRSAVEDRQLGPLAAALKRGAEVELADADDDMKAGRELEARLTAEEAAEAELAAAVEASDMGALEAALGAADGMSPPLADTVPDSESLPKARKLLAKLKEIAACKADLAEACTSAKFGPLSAAIRKAAELGIETGPEIEKARGLMEELGAQFEQLKALEDACNAFDRAGIEAALKKCEEMGLGKEETCAHGKATLDKMGKQDDVADRLAAATEARDKDMLKALLAEAESLNLEARKDKAEAATKAAAVLSQLKKEEELAAAVRAAVKSLDAEALAAATEKAKAGGVSADAIAEAEKAAETIAEAMELDKKLGAAMEAKDNAALVAAYEECEAKGVAPPRMAAAAAVVKRERAVRDAKVKLSEAIASGGGSGLREALKQATELGIAGPEVDKAKELSEKMAGEKELASSLRAAIKALDNKAQSKAGVELADVAPLQDALDEALSRGLPADSEHVVEANKLKERMEKVLALQADLEAILEEPKPRKSQLNKLLAKAQDLDLKSSLVKKATRKLRDVEAAERDADDFDEEEEDEIDLDELKAKREETYTKAMDPKYVWSKYSRIRTPESFAKGVMFGKKRLMANQLTWQSTTINRSLLELPNKPLNKMATRLHKNILGYCGDKQMSFPAMLAQDILQKGLDEAELRDEIYLLVLKQLTGNTVKTSEMRCWQLICMCVGTFPPTHEFEYCLLNFLLSHRESMGTVGNYARYALRRLEGSVTAGASAFVPSVEEILAYKDRPPILATVELIDGSPLTEELPITPDLNVGKVVDICNHFLSLRDPRQQYMGIFVYDLKHEDEADEGANPLADAEEDDDSGRVVKKTPRPLQNSDFLGDVVTVKVRQNQPFKFVFKRKIYLKSADEPSDDAGWESLMYYQAVDETIHGNIPLESEDEVALFAARCMVTDMGEDLGETEEEVAEAGAIEYIPFAWREKLDASEWVTRICTALDKDDSELREEGHAEAQAAVIATAKDHPLYGTCFFNVRRKTFPESMAAFPEFVTIALNSEGLHFLDDAKETLSTFGFADIYRWGGSSTQFSIILWNAEDDETEEVTFFTDQAADIASLILDYINAIMAAGDE</sequence>
<dbReference type="Gene3D" id="1.20.120.720">
    <property type="entry name" value="Myosin VI head, motor domain, U50 subdomain"/>
    <property type="match status" value="1"/>
</dbReference>
<evidence type="ECO:0000256" key="4">
    <source>
        <dbReference type="ARBA" id="ARBA00022840"/>
    </source>
</evidence>
<dbReference type="EMBL" id="VLTN01000008">
    <property type="protein sequence ID" value="KAA0155260.1"/>
    <property type="molecule type" value="Genomic_DNA"/>
</dbReference>
<evidence type="ECO:0008006" key="22">
    <source>
        <dbReference type="Google" id="ProtNLM"/>
    </source>
</evidence>
<name>A0A5A8CSV2_CAFRO</name>
<evidence type="ECO:0000256" key="2">
    <source>
        <dbReference type="ARBA" id="ARBA00022490"/>
    </source>
</evidence>
<evidence type="ECO:0000313" key="16">
    <source>
        <dbReference type="EMBL" id="KAA0165591.1"/>
    </source>
</evidence>
<dbReference type="Proteomes" id="UP000323011">
    <property type="component" value="Unassembled WGS sequence"/>
</dbReference>
<gene>
    <name evidence="17" type="ORF">FNF27_01564</name>
    <name evidence="16" type="ORF">FNF28_03443</name>
    <name evidence="14" type="ORF">FNF29_02011</name>
    <name evidence="15" type="ORF">FNF31_03075</name>
</gene>
<comment type="subcellular location">
    <subcellularLocation>
        <location evidence="1">Cytoplasm</location>
    </subcellularLocation>
</comment>
<feature type="domain" description="Myosin motor" evidence="13">
    <location>
        <begin position="63"/>
        <end position="758"/>
    </location>
</feature>
<dbReference type="Proteomes" id="UP000325113">
    <property type="component" value="Unassembled WGS sequence"/>
</dbReference>
<evidence type="ECO:0000256" key="9">
    <source>
        <dbReference type="SAM" id="Coils"/>
    </source>
</evidence>
<feature type="region of interest" description="Disordered" evidence="10">
    <location>
        <begin position="1793"/>
        <end position="1816"/>
    </location>
</feature>
<keyword evidence="9" id="KW-0175">Coiled coil</keyword>
<protein>
    <recommendedName>
        <fullName evidence="22">Myosin motor domain-containing protein</fullName>
    </recommendedName>
</protein>
<dbReference type="InterPro" id="IPR038185">
    <property type="entry name" value="MyTH4_dom_sf"/>
</dbReference>
<dbReference type="Gene3D" id="2.30.29.30">
    <property type="entry name" value="Pleckstrin-homology domain (PH domain)/Phosphotyrosine-binding domain (PTB)"/>
    <property type="match status" value="1"/>
</dbReference>
<dbReference type="PANTHER" id="PTHR46049">
    <property type="entry name" value="AGAP003327-PA"/>
    <property type="match status" value="1"/>
</dbReference>
<dbReference type="InterPro" id="IPR000299">
    <property type="entry name" value="FERM_domain"/>
</dbReference>
<dbReference type="InterPro" id="IPR019749">
    <property type="entry name" value="Band_41_domain"/>
</dbReference>
<dbReference type="SMART" id="SM00242">
    <property type="entry name" value="MYSc"/>
    <property type="match status" value="1"/>
</dbReference>
<dbReference type="PROSITE" id="PS51456">
    <property type="entry name" value="MYOSIN_MOTOR"/>
    <property type="match status" value="1"/>
</dbReference>
<dbReference type="InterPro" id="IPR014352">
    <property type="entry name" value="FERM/acyl-CoA-bd_prot_sf"/>
</dbReference>
<dbReference type="EMBL" id="VLTM01000025">
    <property type="protein sequence ID" value="KAA0162811.1"/>
    <property type="molecule type" value="Genomic_DNA"/>
</dbReference>
<dbReference type="GO" id="GO:0016459">
    <property type="term" value="C:myosin complex"/>
    <property type="evidence" value="ECO:0007669"/>
    <property type="project" value="UniProtKB-KW"/>
</dbReference>
<dbReference type="FunFam" id="1.10.10.820:FF:000001">
    <property type="entry name" value="Myosin heavy chain"/>
    <property type="match status" value="1"/>
</dbReference>
<evidence type="ECO:0000313" key="17">
    <source>
        <dbReference type="EMBL" id="KAA0176742.1"/>
    </source>
</evidence>
<comment type="caution">
    <text evidence="14">The sequence shown here is derived from an EMBL/GenBank/DDBJ whole genome shotgun (WGS) entry which is preliminary data.</text>
</comment>
<dbReference type="GO" id="GO:0005737">
    <property type="term" value="C:cytoplasm"/>
    <property type="evidence" value="ECO:0007669"/>
    <property type="project" value="UniProtKB-SubCell"/>
</dbReference>
<dbReference type="Pfam" id="PF00784">
    <property type="entry name" value="MyTH4"/>
    <property type="match status" value="1"/>
</dbReference>
<dbReference type="GO" id="GO:0005524">
    <property type="term" value="F:ATP binding"/>
    <property type="evidence" value="ECO:0007669"/>
    <property type="project" value="UniProtKB-UniRule"/>
</dbReference>
<dbReference type="OrthoDB" id="6108017at2759"/>
<dbReference type="Pfam" id="PF02174">
    <property type="entry name" value="IRS"/>
    <property type="match status" value="1"/>
</dbReference>
<dbReference type="PROSITE" id="PS51016">
    <property type="entry name" value="MYTH4"/>
    <property type="match status" value="1"/>
</dbReference>
<dbReference type="Gene3D" id="1.10.10.820">
    <property type="match status" value="1"/>
</dbReference>
<organism evidence="14 19">
    <name type="scientific">Cafeteria roenbergensis</name>
    <name type="common">Marine flagellate</name>
    <dbReference type="NCBI Taxonomy" id="33653"/>
    <lineage>
        <taxon>Eukaryota</taxon>
        <taxon>Sar</taxon>
        <taxon>Stramenopiles</taxon>
        <taxon>Bigyra</taxon>
        <taxon>Opalozoa</taxon>
        <taxon>Bicosoecida</taxon>
        <taxon>Cafeteriaceae</taxon>
        <taxon>Cafeteria</taxon>
    </lineage>
</organism>
<evidence type="ECO:0000313" key="15">
    <source>
        <dbReference type="EMBL" id="KAA0162811.1"/>
    </source>
</evidence>
<keyword evidence="6 8" id="KW-0505">Motor protein</keyword>
<evidence type="ECO:0000313" key="18">
    <source>
        <dbReference type="Proteomes" id="UP000322899"/>
    </source>
</evidence>
<dbReference type="OMA" id="MKQIRDN"/>
<dbReference type="EMBL" id="VLTO01000006">
    <property type="protein sequence ID" value="KAA0176742.1"/>
    <property type="molecule type" value="Genomic_DNA"/>
</dbReference>
<dbReference type="SMART" id="SM00139">
    <property type="entry name" value="MyTH4"/>
    <property type="match status" value="1"/>
</dbReference>
<dbReference type="Gene3D" id="3.40.850.10">
    <property type="entry name" value="Kinesin motor domain"/>
    <property type="match status" value="1"/>
</dbReference>
<evidence type="ECO:0000313" key="14">
    <source>
        <dbReference type="EMBL" id="KAA0155260.1"/>
    </source>
</evidence>
<dbReference type="SMART" id="SM00295">
    <property type="entry name" value="B41"/>
    <property type="match status" value="1"/>
</dbReference>
<dbReference type="InterPro" id="IPR051724">
    <property type="entry name" value="Actin_motor_Myosin"/>
</dbReference>
<evidence type="ECO:0000259" key="11">
    <source>
        <dbReference type="PROSITE" id="PS50057"/>
    </source>
</evidence>
<keyword evidence="7 8" id="KW-0009">Actin-binding</keyword>
<evidence type="ECO:0000256" key="6">
    <source>
        <dbReference type="ARBA" id="ARBA00023175"/>
    </source>
</evidence>
<evidence type="ECO:0000256" key="3">
    <source>
        <dbReference type="ARBA" id="ARBA00022741"/>
    </source>
</evidence>
<keyword evidence="2" id="KW-0963">Cytoplasm</keyword>
<evidence type="ECO:0000259" key="12">
    <source>
        <dbReference type="PROSITE" id="PS51016"/>
    </source>
</evidence>
<dbReference type="GO" id="GO:0003774">
    <property type="term" value="F:cytoskeletal motor activity"/>
    <property type="evidence" value="ECO:0007669"/>
    <property type="project" value="UniProtKB-UniRule"/>
</dbReference>
<accession>A0A5A8CSV2</accession>
<proteinExistence type="inferred from homology"/>
<evidence type="ECO:0000256" key="1">
    <source>
        <dbReference type="ARBA" id="ARBA00004496"/>
    </source>
</evidence>
<dbReference type="Proteomes" id="UP000322899">
    <property type="component" value="Unassembled WGS sequence"/>
</dbReference>
<evidence type="ECO:0000256" key="8">
    <source>
        <dbReference type="PROSITE-ProRule" id="PRU00782"/>
    </source>
</evidence>
<dbReference type="Proteomes" id="UP000324907">
    <property type="component" value="Unassembled WGS sequence"/>
</dbReference>
<keyword evidence="3 8" id="KW-0547">Nucleotide-binding</keyword>
<evidence type="ECO:0000256" key="10">
    <source>
        <dbReference type="SAM" id="MobiDB-lite"/>
    </source>
</evidence>
<dbReference type="InterPro" id="IPR036961">
    <property type="entry name" value="Kinesin_motor_dom_sf"/>
</dbReference>
<keyword evidence="5 8" id="KW-0518">Myosin</keyword>
<feature type="binding site" evidence="8">
    <location>
        <begin position="156"/>
        <end position="163"/>
    </location>
    <ligand>
        <name>ATP</name>
        <dbReference type="ChEBI" id="CHEBI:30616"/>
    </ligand>
</feature>
<dbReference type="Gene3D" id="1.20.80.10">
    <property type="match status" value="1"/>
</dbReference>
<dbReference type="CDD" id="cd00124">
    <property type="entry name" value="MYSc"/>
    <property type="match status" value="1"/>
</dbReference>
<evidence type="ECO:0000256" key="5">
    <source>
        <dbReference type="ARBA" id="ARBA00023123"/>
    </source>
</evidence>
<dbReference type="Gene3D" id="1.25.40.530">
    <property type="entry name" value="MyTH4 domain"/>
    <property type="match status" value="1"/>
</dbReference>
<feature type="coiled-coil region" evidence="9">
    <location>
        <begin position="1212"/>
        <end position="1267"/>
    </location>
</feature>
<evidence type="ECO:0000313" key="19">
    <source>
        <dbReference type="Proteomes" id="UP000323011"/>
    </source>
</evidence>
<reference evidence="18 19" key="1">
    <citation type="submission" date="2019-07" db="EMBL/GenBank/DDBJ databases">
        <title>Genomes of Cafeteria roenbergensis.</title>
        <authorList>
            <person name="Fischer M.G."/>
            <person name="Hackl T."/>
            <person name="Roman M."/>
        </authorList>
    </citation>
    <scope>NUCLEOTIDE SEQUENCE [LARGE SCALE GENOMIC DNA]</scope>
    <source>
        <strain evidence="14 19">BVI</strain>
        <strain evidence="15 21">Cflag</strain>
        <strain evidence="17 18">E4-10P</strain>
        <strain evidence="16 20">RCC970-E3</strain>
    </source>
</reference>
<dbReference type="Gene3D" id="1.20.58.530">
    <property type="match status" value="1"/>
</dbReference>
<dbReference type="SUPFAM" id="SSF50729">
    <property type="entry name" value="PH domain-like"/>
    <property type="match status" value="1"/>
</dbReference>
<dbReference type="InterPro" id="IPR000857">
    <property type="entry name" value="MyTH4_dom"/>
</dbReference>
<dbReference type="EMBL" id="VLTL01000046">
    <property type="protein sequence ID" value="KAA0165591.1"/>
    <property type="molecule type" value="Genomic_DNA"/>
</dbReference>
<evidence type="ECO:0000256" key="7">
    <source>
        <dbReference type="ARBA" id="ARBA00023203"/>
    </source>
</evidence>
<feature type="domain" description="MyTH4" evidence="12">
    <location>
        <begin position="1580"/>
        <end position="1729"/>
    </location>
</feature>
<comment type="similarity">
    <text evidence="8">Belongs to the TRAFAC class myosin-kinesin ATPase superfamily. Myosin family.</text>
</comment>
<dbReference type="PRINTS" id="PR00193">
    <property type="entry name" value="MYOSINHEAVY"/>
</dbReference>
<feature type="region of interest" description="Actin-binding" evidence="8">
    <location>
        <begin position="640"/>
        <end position="662"/>
    </location>
</feature>
<keyword evidence="4 8" id="KW-0067">ATP-binding</keyword>
<dbReference type="InterPro" id="IPR027417">
    <property type="entry name" value="P-loop_NTPase"/>
</dbReference>